<dbReference type="InterPro" id="IPR003679">
    <property type="entry name" value="Amioglycoside_AcTrfase"/>
</dbReference>
<dbReference type="GO" id="GO:0008080">
    <property type="term" value="F:N-acetyltransferase activity"/>
    <property type="evidence" value="ECO:0007669"/>
    <property type="project" value="InterPro"/>
</dbReference>
<dbReference type="PANTHER" id="PTHR11104:SF0">
    <property type="entry name" value="SPBETA PROPHAGE-DERIVED AMINOGLYCOSIDE N(3')-ACETYLTRANSFERASE-LIKE PROTEIN YOKD"/>
    <property type="match status" value="1"/>
</dbReference>
<feature type="non-terminal residue" evidence="4">
    <location>
        <position position="219"/>
    </location>
</feature>
<dbReference type="SUPFAM" id="SSF110710">
    <property type="entry name" value="TTHA0583/YokD-like"/>
    <property type="match status" value="1"/>
</dbReference>
<gene>
    <name evidence="4" type="ORF">METZ01_LOCUS259182</name>
</gene>
<dbReference type="AlphaFoldDB" id="A0A382J3F9"/>
<evidence type="ECO:0000256" key="3">
    <source>
        <dbReference type="ARBA" id="ARBA00023315"/>
    </source>
</evidence>
<comment type="similarity">
    <text evidence="1">Belongs to the antibiotic N-acetyltransferase family.</text>
</comment>
<evidence type="ECO:0000256" key="2">
    <source>
        <dbReference type="ARBA" id="ARBA00022679"/>
    </source>
</evidence>
<accession>A0A382J3F9</accession>
<dbReference type="GO" id="GO:0046677">
    <property type="term" value="P:response to antibiotic"/>
    <property type="evidence" value="ECO:0007669"/>
    <property type="project" value="InterPro"/>
</dbReference>
<evidence type="ECO:0000256" key="1">
    <source>
        <dbReference type="ARBA" id="ARBA00006383"/>
    </source>
</evidence>
<evidence type="ECO:0000313" key="4">
    <source>
        <dbReference type="EMBL" id="SVC06328.1"/>
    </source>
</evidence>
<dbReference type="EMBL" id="UINC01071436">
    <property type="protein sequence ID" value="SVC06328.1"/>
    <property type="molecule type" value="Genomic_DNA"/>
</dbReference>
<reference evidence="4" key="1">
    <citation type="submission" date="2018-05" db="EMBL/GenBank/DDBJ databases">
        <authorList>
            <person name="Lanie J.A."/>
            <person name="Ng W.-L."/>
            <person name="Kazmierczak K.M."/>
            <person name="Andrzejewski T.M."/>
            <person name="Davidsen T.M."/>
            <person name="Wayne K.J."/>
            <person name="Tettelin H."/>
            <person name="Glass J.I."/>
            <person name="Rusch D."/>
            <person name="Podicherti R."/>
            <person name="Tsui H.-C.T."/>
            <person name="Winkler M.E."/>
        </authorList>
    </citation>
    <scope>NUCLEOTIDE SEQUENCE</scope>
</reference>
<sequence length="219" mass="25276">MDIELFEFNGEIWNIEKVLEALSMHITPGDVLCIEVDTMRFGKLLPGVGRNQFLSNFFELFKELTCPEGVLIIPSFSYSWGADSSEKIFDINNTPGKVGIFPEFMRVQPNVERTSDPMFSYLIFGNNAINIAKIAGKNTFGSNGIYRYLHENNAKLISFGLDGYDPTFIHYAEQYYHTNTHELDYRYIKEFNGEIINSSGKRFRDKQCCFSRIMDRYEG</sequence>
<organism evidence="4">
    <name type="scientific">marine metagenome</name>
    <dbReference type="NCBI Taxonomy" id="408172"/>
    <lineage>
        <taxon>unclassified sequences</taxon>
        <taxon>metagenomes</taxon>
        <taxon>ecological metagenomes</taxon>
    </lineage>
</organism>
<proteinExistence type="inferred from homology"/>
<name>A0A382J3F9_9ZZZZ</name>
<dbReference type="PANTHER" id="PTHR11104">
    <property type="entry name" value="AMINOGLYCOSIDE N3-ACETYLTRANSFERASE"/>
    <property type="match status" value="1"/>
</dbReference>
<dbReference type="InterPro" id="IPR028345">
    <property type="entry name" value="Antibiotic_NAT-like"/>
</dbReference>
<keyword evidence="2" id="KW-0808">Transferase</keyword>
<keyword evidence="3" id="KW-0012">Acyltransferase</keyword>
<evidence type="ECO:0008006" key="5">
    <source>
        <dbReference type="Google" id="ProtNLM"/>
    </source>
</evidence>
<dbReference type="Pfam" id="PF02522">
    <property type="entry name" value="Antibiotic_NAT"/>
    <property type="match status" value="1"/>
</dbReference>
<protein>
    <recommendedName>
        <fullName evidence="5">Aminoglycoside N(3)-acetyltransferase</fullName>
    </recommendedName>
</protein>